<dbReference type="GO" id="GO:0006260">
    <property type="term" value="P:DNA replication"/>
    <property type="evidence" value="ECO:0007669"/>
    <property type="project" value="InterPro"/>
</dbReference>
<comment type="caution">
    <text evidence="2">The sequence shown here is derived from an EMBL/GenBank/DDBJ whole genome shotgun (WGS) entry which is preliminary data.</text>
</comment>
<dbReference type="InterPro" id="IPR007694">
    <property type="entry name" value="DNA_helicase_DnaB-like_C"/>
</dbReference>
<gene>
    <name evidence="2" type="ORF">D7V88_09430</name>
</gene>
<dbReference type="Proteomes" id="UP000268094">
    <property type="component" value="Unassembled WGS sequence"/>
</dbReference>
<dbReference type="Gene3D" id="3.40.50.300">
    <property type="entry name" value="P-loop containing nucleotide triphosphate hydrolases"/>
    <property type="match status" value="1"/>
</dbReference>
<evidence type="ECO:0000313" key="3">
    <source>
        <dbReference type="Proteomes" id="UP000268094"/>
    </source>
</evidence>
<dbReference type="GO" id="GO:0003678">
    <property type="term" value="F:DNA helicase activity"/>
    <property type="evidence" value="ECO:0007669"/>
    <property type="project" value="InterPro"/>
</dbReference>
<protein>
    <recommendedName>
        <fullName evidence="1">SF4 helicase domain-containing protein</fullName>
    </recommendedName>
</protein>
<dbReference type="InterPro" id="IPR027417">
    <property type="entry name" value="P-loop_NTPase"/>
</dbReference>
<dbReference type="EMBL" id="RAVZ01000044">
    <property type="protein sequence ID" value="RKG91474.1"/>
    <property type="molecule type" value="Genomic_DNA"/>
</dbReference>
<sequence length="35" mass="3922">PVELIVAKQRNGPIGSVDMVFLSEFTRFESRARGD</sequence>
<organism evidence="2 3">
    <name type="scientific">Corallococcus terminator</name>
    <dbReference type="NCBI Taxonomy" id="2316733"/>
    <lineage>
        <taxon>Bacteria</taxon>
        <taxon>Pseudomonadati</taxon>
        <taxon>Myxococcota</taxon>
        <taxon>Myxococcia</taxon>
        <taxon>Myxococcales</taxon>
        <taxon>Cystobacterineae</taxon>
        <taxon>Myxococcaceae</taxon>
        <taxon>Corallococcus</taxon>
    </lineage>
</organism>
<accession>A0A3A8JGQ4</accession>
<feature type="domain" description="SF4 helicase" evidence="1">
    <location>
        <begin position="3"/>
        <end position="29"/>
    </location>
</feature>
<evidence type="ECO:0000259" key="1">
    <source>
        <dbReference type="Pfam" id="PF03796"/>
    </source>
</evidence>
<feature type="non-terminal residue" evidence="2">
    <location>
        <position position="1"/>
    </location>
</feature>
<proteinExistence type="predicted"/>
<name>A0A3A8JGQ4_9BACT</name>
<dbReference type="GO" id="GO:0005524">
    <property type="term" value="F:ATP binding"/>
    <property type="evidence" value="ECO:0007669"/>
    <property type="project" value="InterPro"/>
</dbReference>
<reference evidence="3" key="1">
    <citation type="submission" date="2018-09" db="EMBL/GenBank/DDBJ databases">
        <authorList>
            <person name="Livingstone P.G."/>
            <person name="Whitworth D.E."/>
        </authorList>
    </citation>
    <scope>NUCLEOTIDE SEQUENCE [LARGE SCALE GENOMIC DNA]</scope>
    <source>
        <strain evidence="3">CA054A</strain>
    </source>
</reference>
<dbReference type="Pfam" id="PF03796">
    <property type="entry name" value="DnaB_C"/>
    <property type="match status" value="1"/>
</dbReference>
<dbReference type="RefSeq" id="WP_147448669.1">
    <property type="nucleotide sequence ID" value="NZ_RAVZ01000044.1"/>
</dbReference>
<evidence type="ECO:0000313" key="2">
    <source>
        <dbReference type="EMBL" id="RKG91474.1"/>
    </source>
</evidence>
<dbReference type="OrthoDB" id="5524757at2"/>
<keyword evidence="3" id="KW-1185">Reference proteome</keyword>
<dbReference type="AlphaFoldDB" id="A0A3A8JGQ4"/>